<sequence>YHFDRQETDHIARADPARHPELHRLRTKLADLGEPAWLEEGWVRPTPEAMARRTIACWSERVGLAVEDLLALPADRPLIAEGPGFFPEAILPLLTSPRQAIVLVPSEAFKRASHDQRGKSERGGRTSDPIRYRRNHIQRDLLMAEHYRRGARGAGLPLIEVDGSRTAEEVATVVAAHYEPQRLVPLTESMPRHERRAAGQRGQRG</sequence>
<organism evidence="2">
    <name type="scientific">uncultured Thermomicrobiales bacterium</name>
    <dbReference type="NCBI Taxonomy" id="1645740"/>
    <lineage>
        <taxon>Bacteria</taxon>
        <taxon>Pseudomonadati</taxon>
        <taxon>Thermomicrobiota</taxon>
        <taxon>Thermomicrobia</taxon>
        <taxon>Thermomicrobiales</taxon>
        <taxon>environmental samples</taxon>
    </lineage>
</organism>
<proteinExistence type="predicted"/>
<gene>
    <name evidence="2" type="ORF">AVDCRST_MAG88-4177</name>
</gene>
<reference evidence="2" key="1">
    <citation type="submission" date="2020-02" db="EMBL/GenBank/DDBJ databases">
        <authorList>
            <person name="Meier V. D."/>
        </authorList>
    </citation>
    <scope>NUCLEOTIDE SEQUENCE</scope>
    <source>
        <strain evidence="2">AVDCRST_MAG88</strain>
    </source>
</reference>
<dbReference type="AlphaFoldDB" id="A0A6J4VT75"/>
<dbReference type="EMBL" id="CADCWM010001038">
    <property type="protein sequence ID" value="CAA9587398.1"/>
    <property type="molecule type" value="Genomic_DNA"/>
</dbReference>
<feature type="non-terminal residue" evidence="2">
    <location>
        <position position="1"/>
    </location>
</feature>
<name>A0A6J4VT75_9BACT</name>
<evidence type="ECO:0000256" key="1">
    <source>
        <dbReference type="SAM" id="MobiDB-lite"/>
    </source>
</evidence>
<evidence type="ECO:0000313" key="2">
    <source>
        <dbReference type="EMBL" id="CAA9587398.1"/>
    </source>
</evidence>
<feature type="region of interest" description="Disordered" evidence="1">
    <location>
        <begin position="184"/>
        <end position="205"/>
    </location>
</feature>
<accession>A0A6J4VT75</accession>
<protein>
    <submittedName>
        <fullName evidence="2">Uncharacterized protein</fullName>
    </submittedName>
</protein>